<evidence type="ECO:0000313" key="2">
    <source>
        <dbReference type="Proteomes" id="UP001605036"/>
    </source>
</evidence>
<dbReference type="Proteomes" id="UP001605036">
    <property type="component" value="Unassembled WGS sequence"/>
</dbReference>
<dbReference type="Gene3D" id="2.130.10.120">
    <property type="entry name" value="Prolyl oligopeptidase, N-terminal domain"/>
    <property type="match status" value="1"/>
</dbReference>
<protein>
    <submittedName>
        <fullName evidence="1">Uncharacterized protein</fullName>
    </submittedName>
</protein>
<comment type="caution">
    <text evidence="1">The sequence shown here is derived from an EMBL/GenBank/DDBJ whole genome shotgun (WGS) entry which is preliminary data.</text>
</comment>
<evidence type="ECO:0000313" key="1">
    <source>
        <dbReference type="EMBL" id="KAL2632496.1"/>
    </source>
</evidence>
<organism evidence="1 2">
    <name type="scientific">Riccia fluitans</name>
    <dbReference type="NCBI Taxonomy" id="41844"/>
    <lineage>
        <taxon>Eukaryota</taxon>
        <taxon>Viridiplantae</taxon>
        <taxon>Streptophyta</taxon>
        <taxon>Embryophyta</taxon>
        <taxon>Marchantiophyta</taxon>
        <taxon>Marchantiopsida</taxon>
        <taxon>Marchantiidae</taxon>
        <taxon>Marchantiales</taxon>
        <taxon>Ricciaceae</taxon>
        <taxon>Riccia</taxon>
    </lineage>
</organism>
<sequence>MDSLDAEAEVLLDPNTLSEDGTVSLGQDVRVRHSGLGQVNGRMTTRAVSTVDIRHYSTFIAPPDCVSTKSSYWVRL</sequence>
<name>A0ABD1YPI2_9MARC</name>
<reference evidence="1 2" key="1">
    <citation type="submission" date="2024-09" db="EMBL/GenBank/DDBJ databases">
        <title>Chromosome-scale assembly of Riccia fluitans.</title>
        <authorList>
            <person name="Paukszto L."/>
            <person name="Sawicki J."/>
            <person name="Karawczyk K."/>
            <person name="Piernik-Szablinska J."/>
            <person name="Szczecinska M."/>
            <person name="Mazdziarz M."/>
        </authorList>
    </citation>
    <scope>NUCLEOTIDE SEQUENCE [LARGE SCALE GENOMIC DNA]</scope>
    <source>
        <strain evidence="1">Rf_01</strain>
        <tissue evidence="1">Aerial parts of the thallus</tissue>
    </source>
</reference>
<proteinExistence type="predicted"/>
<accession>A0ABD1YPI2</accession>
<gene>
    <name evidence="1" type="ORF">R1flu_003975</name>
</gene>
<dbReference type="EMBL" id="JBHFFA010000003">
    <property type="protein sequence ID" value="KAL2632496.1"/>
    <property type="molecule type" value="Genomic_DNA"/>
</dbReference>
<keyword evidence="2" id="KW-1185">Reference proteome</keyword>
<dbReference type="AlphaFoldDB" id="A0ABD1YPI2"/>